<dbReference type="Gene3D" id="2.60.40.10">
    <property type="entry name" value="Immunoglobulins"/>
    <property type="match status" value="1"/>
</dbReference>
<protein>
    <recommendedName>
        <fullName evidence="3">PKD domain-containing protein</fullName>
    </recommendedName>
</protein>
<comment type="caution">
    <text evidence="1">The sequence shown here is derived from an EMBL/GenBank/DDBJ whole genome shotgun (WGS) entry which is preliminary data.</text>
</comment>
<proteinExistence type="predicted"/>
<dbReference type="Proteomes" id="UP001500353">
    <property type="component" value="Unassembled WGS sequence"/>
</dbReference>
<keyword evidence="2" id="KW-1185">Reference proteome</keyword>
<evidence type="ECO:0000313" key="1">
    <source>
        <dbReference type="EMBL" id="GAA5084408.1"/>
    </source>
</evidence>
<name>A0ABP9LV88_9FLAO</name>
<dbReference type="RefSeq" id="WP_345200001.1">
    <property type="nucleotide sequence ID" value="NZ_BAABHX010000001.1"/>
</dbReference>
<organism evidence="1 2">
    <name type="scientific">Chryseobacterium ginsengisoli</name>
    <dbReference type="NCBI Taxonomy" id="363853"/>
    <lineage>
        <taxon>Bacteria</taxon>
        <taxon>Pseudomonadati</taxon>
        <taxon>Bacteroidota</taxon>
        <taxon>Flavobacteriia</taxon>
        <taxon>Flavobacteriales</taxon>
        <taxon>Weeksellaceae</taxon>
        <taxon>Chryseobacterium group</taxon>
        <taxon>Chryseobacterium</taxon>
    </lineage>
</organism>
<dbReference type="EMBL" id="BAABHX010000001">
    <property type="protein sequence ID" value="GAA5084408.1"/>
    <property type="molecule type" value="Genomic_DNA"/>
</dbReference>
<evidence type="ECO:0000313" key="2">
    <source>
        <dbReference type="Proteomes" id="UP001500353"/>
    </source>
</evidence>
<dbReference type="InterPro" id="IPR013783">
    <property type="entry name" value="Ig-like_fold"/>
</dbReference>
<accession>A0ABP9LV88</accession>
<sequence length="1401" mass="156301">MNNQLNNIPEEYREFIKLSDISIQYRKFSKGQYIEFTQFNEFLDFFEDQDRLSRIMLQGVGVVCGLKPDLIYSNKKLSGIQLSQGVAVTTDGDLLTLNNTSKISEELYVSDLKTINIESKTYTHFKAYDNFKVNYPAFYDENDDQIQLWELATAQEATSDFNPINGLSNLEDKYLLLYLESYEKEVRPCRGVDCDNHGIQQIRNLKVLVTTAQGINYIFAKDNLQPHPLFIEDILGEIKQERVILERLILEQGSKKKFSSFDLKNLYTEVLERNGYGENVFKKIYEISKMMGLSVASHLTFKSVLEDCLDQKYGFQYAYDVVKDLMDTYSEIIKLLPKTFTQELPDFTSFPKHIMLGKLVSETQLDSSRHQFYYSPILDDERGIQKVKTLINRFNQQVYNFKYTVDVEEEAQIKITPSQKLNSLGNKAIPFYYQVTEDFLKAWNFDKTSHRSFKNNLAYNADLLSQDIHIQKPLEFNIDQNGFYNIEGHQGMDYKDAFEQIKQIRDKKQLGFDVMLLSFDELIGNKDLSKAYFNEYIEKYSGLEHRHGVVKGGTFVMIYGDDENDKTVVADFSLSYICCTPKVKINLSLPKNTICAKAGLIPFTVLPFNGVVTANVESPLDGGVKLIKGLYFFDPASVSPELHNQPISFSVNGQPTDCSIKVITEPNVKIVVEKVSYPESDSVTTIVKFKVSGDNFTDYQYSWDFLDNGNPIILNPDSEGNVSYAFYNLSPRKIPTIKVSVSGGGCSEDIAISDWYDVPSNLSVDAGQDQTFTKVAMKYGTPVLRKIKNAGSPPGYGANAGDKFLIQPGIENGLGTDINACRLYYKKQSSSAWYSDGASVYNGSATDLLFTNITNQSEILDFRLGVYILGTTTEIFSNILSVPYSELNNATEGEIRIPDEWVAPNTVQTAFASYIVNLNGSAVSTGSSLGTTLWEVVSSPAGSVFSFGNTANLATTFKADTFGTYVLKLSANNSSGQTASDEMKIVFTQQGNNRPTVSITWGDDSVSEKTCTDPICNYIIKVNATDLDDDIANIQILKSIDNGAWNVFIPKLTTTTFTDYINTEGKQQYQAVVIDKSNNTVASLPITYTKEKAEVSVCEYLSNVKNARLDITNLPVTPGGWVTATVDVTASAVGKPMDLSHEIYYRRCYDIFANTVEVLGTNNEVLQRFEVPNNLQSGFTGHKSVPFTYTPIQAGQIKVRISEYKSFASPEGSPAHLHIDSQLLFLNKGEVCNGISAEHNFSIYQGADCSEPEFIYTENARDESLDKCNQSKLSFTLTGNKSDVPMIFSLTGTPSGAIASILVNGDGKIVKQSDGTSLTYVEQIADGDPEVTAIPINVSVNGEINVDIVLEASQSVKYNREMVIGSCDSGPKTEFTQNALVKIESASLDDILLKNTKIIYV</sequence>
<reference evidence="2" key="1">
    <citation type="journal article" date="2019" name="Int. J. Syst. Evol. Microbiol.">
        <title>The Global Catalogue of Microorganisms (GCM) 10K type strain sequencing project: providing services to taxonomists for standard genome sequencing and annotation.</title>
        <authorList>
            <consortium name="The Broad Institute Genomics Platform"/>
            <consortium name="The Broad Institute Genome Sequencing Center for Infectious Disease"/>
            <person name="Wu L."/>
            <person name="Ma J."/>
        </authorList>
    </citation>
    <scope>NUCLEOTIDE SEQUENCE [LARGE SCALE GENOMIC DNA]</scope>
    <source>
        <strain evidence="2">JCM 18019</strain>
    </source>
</reference>
<evidence type="ECO:0008006" key="3">
    <source>
        <dbReference type="Google" id="ProtNLM"/>
    </source>
</evidence>
<gene>
    <name evidence="1" type="ORF">GCM10023210_04200</name>
</gene>